<evidence type="ECO:0000313" key="4">
    <source>
        <dbReference type="Proteomes" id="UP000198817"/>
    </source>
</evidence>
<name>A0A1I7EX68_9FIRM</name>
<dbReference type="GO" id="GO:0051536">
    <property type="term" value="F:iron-sulfur cluster binding"/>
    <property type="evidence" value="ECO:0007669"/>
    <property type="project" value="InterPro"/>
</dbReference>
<dbReference type="FunFam" id="3.90.1010.10:FF:000013">
    <property type="entry name" value="Iron-sulfur cluster assembly enzyme ISCU, mitochondrial"/>
    <property type="match status" value="1"/>
</dbReference>
<dbReference type="EMBL" id="FPBT01000001">
    <property type="protein sequence ID" value="SFU28479.1"/>
    <property type="molecule type" value="Genomic_DNA"/>
</dbReference>
<proteinExistence type="predicted"/>
<protein>
    <submittedName>
        <fullName evidence="3">Nitrogen fixation protein NifU</fullName>
    </submittedName>
</protein>
<dbReference type="STRING" id="155865.SAMN05216515_10273"/>
<sequence>MGLYNDKVMDHFMHPRNVGEIPDADGTGVYGSPVCGDMMQVQIKVDDNDVITDCKFKTFGCGSAIASSSMATEMMKGKTVEEALKISNSTIVDELGGLPSQKLHCSVLADHAIKHAIYDYAQKTGKTYEGLKGFDPTDHGDIPDEDEAPEEV</sequence>
<dbReference type="GO" id="GO:0005506">
    <property type="term" value="F:iron ion binding"/>
    <property type="evidence" value="ECO:0007669"/>
    <property type="project" value="InterPro"/>
</dbReference>
<dbReference type="InterPro" id="IPR017787">
    <property type="entry name" value="NIF_FeS_clus_asmbl_NifU-like"/>
</dbReference>
<feature type="compositionally biased region" description="Acidic residues" evidence="1">
    <location>
        <begin position="143"/>
        <end position="152"/>
    </location>
</feature>
<dbReference type="GO" id="GO:0016226">
    <property type="term" value="P:iron-sulfur cluster assembly"/>
    <property type="evidence" value="ECO:0007669"/>
    <property type="project" value="InterPro"/>
</dbReference>
<feature type="domain" description="NIF system FeS cluster assembly NifU N-terminal" evidence="2">
    <location>
        <begin position="4"/>
        <end position="125"/>
    </location>
</feature>
<dbReference type="AlphaFoldDB" id="A0A1I7EX68"/>
<dbReference type="Gene3D" id="3.90.1010.10">
    <property type="match status" value="1"/>
</dbReference>
<dbReference type="Pfam" id="PF01592">
    <property type="entry name" value="NifU_N"/>
    <property type="match status" value="1"/>
</dbReference>
<dbReference type="PANTHER" id="PTHR10093">
    <property type="entry name" value="IRON-SULFUR CLUSTER ASSEMBLY ENZYME NIFU HOMOLOG"/>
    <property type="match status" value="1"/>
</dbReference>
<dbReference type="Proteomes" id="UP000198817">
    <property type="component" value="Unassembled WGS sequence"/>
</dbReference>
<evidence type="ECO:0000313" key="3">
    <source>
        <dbReference type="EMBL" id="SFU28479.1"/>
    </source>
</evidence>
<keyword evidence="4" id="KW-1185">Reference proteome</keyword>
<dbReference type="NCBIfam" id="TIGR03419">
    <property type="entry name" value="NifU_clost"/>
    <property type="match status" value="1"/>
</dbReference>
<dbReference type="RefSeq" id="WP_173327617.1">
    <property type="nucleotide sequence ID" value="NZ_JAXEGI010000045.1"/>
</dbReference>
<organism evidence="3 4">
    <name type="scientific">Eubacterium pyruvativorans</name>
    <dbReference type="NCBI Taxonomy" id="155865"/>
    <lineage>
        <taxon>Bacteria</taxon>
        <taxon>Bacillati</taxon>
        <taxon>Bacillota</taxon>
        <taxon>Clostridia</taxon>
        <taxon>Eubacteriales</taxon>
        <taxon>Eubacteriaceae</taxon>
        <taxon>Eubacterium</taxon>
    </lineage>
</organism>
<reference evidence="3 4" key="1">
    <citation type="submission" date="2016-10" db="EMBL/GenBank/DDBJ databases">
        <authorList>
            <person name="de Groot N.N."/>
        </authorList>
    </citation>
    <scope>NUCLEOTIDE SEQUENCE [LARGE SCALE GENOMIC DNA]</scope>
    <source>
        <strain evidence="3 4">KHGC13</strain>
    </source>
</reference>
<gene>
    <name evidence="3" type="ORF">SAMN05216508_10172</name>
</gene>
<accession>A0A1I7EX68</accession>
<feature type="region of interest" description="Disordered" evidence="1">
    <location>
        <begin position="131"/>
        <end position="152"/>
    </location>
</feature>
<evidence type="ECO:0000256" key="1">
    <source>
        <dbReference type="SAM" id="MobiDB-lite"/>
    </source>
</evidence>
<evidence type="ECO:0000259" key="2">
    <source>
        <dbReference type="Pfam" id="PF01592"/>
    </source>
</evidence>
<dbReference type="CDD" id="cd06664">
    <property type="entry name" value="IscU_like"/>
    <property type="match status" value="1"/>
</dbReference>
<dbReference type="SUPFAM" id="SSF82649">
    <property type="entry name" value="SufE/NifU"/>
    <property type="match status" value="1"/>
</dbReference>
<dbReference type="InterPro" id="IPR002871">
    <property type="entry name" value="NIF_FeS_clus_asmbl_NifU_N"/>
</dbReference>